<gene>
    <name evidence="1" type="ORF">LLJM3_0101</name>
</gene>
<dbReference type="GO" id="GO:0032259">
    <property type="term" value="P:methylation"/>
    <property type="evidence" value="ECO:0007669"/>
    <property type="project" value="UniProtKB-KW"/>
</dbReference>
<evidence type="ECO:0000313" key="2">
    <source>
        <dbReference type="Proteomes" id="UP000192161"/>
    </source>
</evidence>
<dbReference type="REBASE" id="602788">
    <property type="entry name" value="M1.LcrJM3II"/>
</dbReference>
<dbReference type="InterPro" id="IPR029063">
    <property type="entry name" value="SAM-dependent_MTases_sf"/>
</dbReference>
<name>A0AA34TGS7_LACLC</name>
<dbReference type="Proteomes" id="UP000192161">
    <property type="component" value="Chromosome"/>
</dbReference>
<dbReference type="AlphaFoldDB" id="A0AA34TGS7"/>
<keyword evidence="1" id="KW-0808">Transferase</keyword>
<evidence type="ECO:0000313" key="1">
    <source>
        <dbReference type="EMBL" id="ARE22324.1"/>
    </source>
</evidence>
<proteinExistence type="predicted"/>
<organism evidence="1 2">
    <name type="scientific">Lactococcus lactis subsp. cremoris</name>
    <name type="common">Streptococcus cremoris</name>
    <dbReference type="NCBI Taxonomy" id="1359"/>
    <lineage>
        <taxon>Bacteria</taxon>
        <taxon>Bacillati</taxon>
        <taxon>Bacillota</taxon>
        <taxon>Bacilli</taxon>
        <taxon>Lactobacillales</taxon>
        <taxon>Streptococcaceae</taxon>
        <taxon>Lactococcus</taxon>
    </lineage>
</organism>
<protein>
    <submittedName>
        <fullName evidence="1">Methylase</fullName>
    </submittedName>
</protein>
<dbReference type="Gene3D" id="3.40.50.150">
    <property type="entry name" value="Vaccinia Virus protein VP39"/>
    <property type="match status" value="1"/>
</dbReference>
<accession>A0AA34TGS7</accession>
<dbReference type="GO" id="GO:0008168">
    <property type="term" value="F:methyltransferase activity"/>
    <property type="evidence" value="ECO:0007669"/>
    <property type="project" value="UniProtKB-KW"/>
</dbReference>
<dbReference type="RefSeq" id="WP_063284013.1">
    <property type="nucleotide sequence ID" value="NZ_CP015901.2"/>
</dbReference>
<keyword evidence="1" id="KW-0489">Methyltransferase</keyword>
<reference evidence="1 2" key="1">
    <citation type="journal article" date="2017" name="BMC Genomics">
        <title>Comparative and functional genomics of the Lactococcus lactis taxon; insights into evolution and niche adaptation.</title>
        <authorList>
            <person name="Kelleher P."/>
            <person name="Bottacini F."/>
            <person name="Mahony J."/>
            <person name="Kilcawley K.N."/>
            <person name="van Sinderen D."/>
        </authorList>
    </citation>
    <scope>NUCLEOTIDE SEQUENCE [LARGE SCALE GENOMIC DNA]</scope>
    <source>
        <strain evidence="1 2">JM3</strain>
    </source>
</reference>
<dbReference type="SUPFAM" id="SSF53335">
    <property type="entry name" value="S-adenosyl-L-methionine-dependent methyltransferases"/>
    <property type="match status" value="1"/>
</dbReference>
<dbReference type="EMBL" id="CP015901">
    <property type="protein sequence ID" value="ARE22324.1"/>
    <property type="molecule type" value="Genomic_DNA"/>
</dbReference>
<sequence>MYENLIKSKKRVQQHGEVFTPKWMIDLMLDIPGIKHKLEKQEDIDTTFLEPSAGEGFFLVEILKRKLSAIHARDKSWETFALRALASIYAIELLEDNLYIAKQSMFEVVLNERERIFGKRATKSTNFYKAAEFIIEKNIVQGNTLERLNNNGNEIKFSEWKRVKNHPKLVERIPFSYSSLFEEENPQLDLFEVAGQMDLFEEFEEKEIGQSKKYKIVEIDQVWKEEME</sequence>